<gene>
    <name evidence="6" type="ORF">LKD70_10490</name>
</gene>
<dbReference type="RefSeq" id="WP_227707981.1">
    <property type="nucleotide sequence ID" value="NZ_JAJEQX010000017.1"/>
</dbReference>
<dbReference type="SUPFAM" id="SSF52540">
    <property type="entry name" value="P-loop containing nucleoside triphosphate hydrolases"/>
    <property type="match status" value="1"/>
</dbReference>
<dbReference type="PANTHER" id="PTHR42734">
    <property type="entry name" value="METAL TRANSPORT SYSTEM ATP-BINDING PROTEIN TM_0124-RELATED"/>
    <property type="match status" value="1"/>
</dbReference>
<dbReference type="InterPro" id="IPR027417">
    <property type="entry name" value="P-loop_NTPase"/>
</dbReference>
<dbReference type="InterPro" id="IPR017871">
    <property type="entry name" value="ABC_transporter-like_CS"/>
</dbReference>
<evidence type="ECO:0000313" key="7">
    <source>
        <dbReference type="Proteomes" id="UP001198151"/>
    </source>
</evidence>
<comment type="similarity">
    <text evidence="1">Belongs to the ABC transporter superfamily.</text>
</comment>
<evidence type="ECO:0000313" key="6">
    <source>
        <dbReference type="EMBL" id="MCC2254841.1"/>
    </source>
</evidence>
<evidence type="ECO:0000256" key="4">
    <source>
        <dbReference type="ARBA" id="ARBA00022840"/>
    </source>
</evidence>
<dbReference type="SMART" id="SM00382">
    <property type="entry name" value="AAA"/>
    <property type="match status" value="1"/>
</dbReference>
<dbReference type="Proteomes" id="UP001198151">
    <property type="component" value="Unassembled WGS sequence"/>
</dbReference>
<evidence type="ECO:0000256" key="1">
    <source>
        <dbReference type="ARBA" id="ARBA00005417"/>
    </source>
</evidence>
<comment type="caution">
    <text evidence="6">The sequence shown here is derived from an EMBL/GenBank/DDBJ whole genome shotgun (WGS) entry which is preliminary data.</text>
</comment>
<evidence type="ECO:0000259" key="5">
    <source>
        <dbReference type="PROSITE" id="PS50893"/>
    </source>
</evidence>
<dbReference type="EMBL" id="JAJEQX010000017">
    <property type="protein sequence ID" value="MCC2254841.1"/>
    <property type="molecule type" value="Genomic_DNA"/>
</dbReference>
<dbReference type="PROSITE" id="PS00211">
    <property type="entry name" value="ABC_TRANSPORTER_1"/>
    <property type="match status" value="1"/>
</dbReference>
<keyword evidence="4 6" id="KW-0067">ATP-binding</keyword>
<keyword evidence="2" id="KW-0813">Transport</keyword>
<accession>A0ABS8FXT5</accession>
<proteinExistence type="inferred from homology"/>
<name>A0ABS8FXT5_9FIRM</name>
<protein>
    <submittedName>
        <fullName evidence="6">ABC transporter ATP-binding protein</fullName>
    </submittedName>
</protein>
<dbReference type="InterPro" id="IPR003439">
    <property type="entry name" value="ABC_transporter-like_ATP-bd"/>
</dbReference>
<reference evidence="6 7" key="1">
    <citation type="submission" date="2021-10" db="EMBL/GenBank/DDBJ databases">
        <title>Anaerobic single-cell dispensing facilitates the cultivation of human gut bacteria.</title>
        <authorList>
            <person name="Afrizal A."/>
        </authorList>
    </citation>
    <scope>NUCLEOTIDE SEQUENCE [LARGE SCALE GENOMIC DNA]</scope>
    <source>
        <strain evidence="6 7">CLA-AA-H200</strain>
    </source>
</reference>
<dbReference type="PROSITE" id="PS50893">
    <property type="entry name" value="ABC_TRANSPORTER_2"/>
    <property type="match status" value="1"/>
</dbReference>
<dbReference type="Gene3D" id="3.40.50.300">
    <property type="entry name" value="P-loop containing nucleotide triphosphate hydrolases"/>
    <property type="match status" value="1"/>
</dbReference>
<dbReference type="InterPro" id="IPR050153">
    <property type="entry name" value="Metal_Ion_Import_ABC"/>
</dbReference>
<dbReference type="CDD" id="cd03214">
    <property type="entry name" value="ABC_Iron-Siderophores_B12_Hemin"/>
    <property type="match status" value="1"/>
</dbReference>
<organism evidence="6 7">
    <name type="scientific">Ruminococcus turbiniformis</name>
    <dbReference type="NCBI Taxonomy" id="2881258"/>
    <lineage>
        <taxon>Bacteria</taxon>
        <taxon>Bacillati</taxon>
        <taxon>Bacillota</taxon>
        <taxon>Clostridia</taxon>
        <taxon>Eubacteriales</taxon>
        <taxon>Oscillospiraceae</taxon>
        <taxon>Ruminococcus</taxon>
    </lineage>
</organism>
<dbReference type="Pfam" id="PF00005">
    <property type="entry name" value="ABC_tran"/>
    <property type="match status" value="1"/>
</dbReference>
<sequence length="272" mass="29528">MLLEIQNVRGGYGHGDIVKGVSCSADSGDILCLVGPNGCGKTTLFRLLLGSLPTSGGSIRIDGQETKNLSPKELAKLIAYIPQYHTPVFSYTVLDVVVMGRASHFAAFDTPKEADRDAAFAALEKVNALHLANEKYTALSGGQRQLILIARAICQSAKVFVMDEPAANLDYANHQLLMEVITDLAAKGYCVVMSTHSPEHPASIGSKVLLMKEGRVAGFGTPKEVITPENLEAVYDIEMDVVTIQDRYGVSRTICLPVREPNKNPERKQRNE</sequence>
<dbReference type="InterPro" id="IPR003593">
    <property type="entry name" value="AAA+_ATPase"/>
</dbReference>
<evidence type="ECO:0000256" key="3">
    <source>
        <dbReference type="ARBA" id="ARBA00022741"/>
    </source>
</evidence>
<feature type="domain" description="ABC transporter" evidence="5">
    <location>
        <begin position="3"/>
        <end position="238"/>
    </location>
</feature>
<dbReference type="PANTHER" id="PTHR42734:SF6">
    <property type="entry name" value="MOLYBDATE IMPORT ATP-BINDING PROTEIN MOLC"/>
    <property type="match status" value="1"/>
</dbReference>
<keyword evidence="7" id="KW-1185">Reference proteome</keyword>
<keyword evidence="3" id="KW-0547">Nucleotide-binding</keyword>
<dbReference type="GO" id="GO:0005524">
    <property type="term" value="F:ATP binding"/>
    <property type="evidence" value="ECO:0007669"/>
    <property type="project" value="UniProtKB-KW"/>
</dbReference>
<evidence type="ECO:0000256" key="2">
    <source>
        <dbReference type="ARBA" id="ARBA00022448"/>
    </source>
</evidence>